<proteinExistence type="predicted"/>
<accession>A0A2P2D4D9</accession>
<reference evidence="2 3" key="1">
    <citation type="submission" date="2018-02" db="EMBL/GenBank/DDBJ databases">
        <title>Novel Leptospira species isolated from soil and water in Japan.</title>
        <authorList>
            <person name="Nakao R."/>
            <person name="Masuzawa T."/>
        </authorList>
    </citation>
    <scope>NUCLEOTIDE SEQUENCE [LARGE SCALE GENOMIC DNA]</scope>
    <source>
        <strain evidence="2 3">E8</strain>
    </source>
</reference>
<protein>
    <submittedName>
        <fullName evidence="2">Uncharacterized protein</fullName>
    </submittedName>
</protein>
<dbReference type="Proteomes" id="UP000245076">
    <property type="component" value="Unassembled WGS sequence"/>
</dbReference>
<name>A0A2P2D4D9_9LEPT</name>
<comment type="caution">
    <text evidence="2">The sequence shown here is derived from an EMBL/GenBank/DDBJ whole genome shotgun (WGS) entry which is preliminary data.</text>
</comment>
<evidence type="ECO:0000313" key="3">
    <source>
        <dbReference type="Proteomes" id="UP000245076"/>
    </source>
</evidence>
<feature type="transmembrane region" description="Helical" evidence="1">
    <location>
        <begin position="12"/>
        <end position="32"/>
    </location>
</feature>
<keyword evidence="1" id="KW-0812">Transmembrane</keyword>
<dbReference type="AlphaFoldDB" id="A0A2P2D4D9"/>
<dbReference type="RefSeq" id="WP_167396436.1">
    <property type="nucleotide sequence ID" value="NZ_BFAY01000011.1"/>
</dbReference>
<keyword evidence="1" id="KW-0472">Membrane</keyword>
<evidence type="ECO:0000256" key="1">
    <source>
        <dbReference type="SAM" id="Phobius"/>
    </source>
</evidence>
<sequence length="53" mass="5899">MSQNGDHYNKAGFWTFVVVLAANILYFVYLTAFHKGVKDYNEVVPSNTSAAAK</sequence>
<dbReference type="EMBL" id="BFAY01000011">
    <property type="protein sequence ID" value="GBF39514.1"/>
    <property type="molecule type" value="Genomic_DNA"/>
</dbReference>
<keyword evidence="1" id="KW-1133">Transmembrane helix</keyword>
<gene>
    <name evidence="2" type="ORF">LPTSP1_25160</name>
</gene>
<organism evidence="2 3">
    <name type="scientific">Leptospira johnsonii</name>
    <dbReference type="NCBI Taxonomy" id="1917820"/>
    <lineage>
        <taxon>Bacteria</taxon>
        <taxon>Pseudomonadati</taxon>
        <taxon>Spirochaetota</taxon>
        <taxon>Spirochaetia</taxon>
        <taxon>Leptospirales</taxon>
        <taxon>Leptospiraceae</taxon>
        <taxon>Leptospira</taxon>
    </lineage>
</organism>
<keyword evidence="3" id="KW-1185">Reference proteome</keyword>
<evidence type="ECO:0000313" key="2">
    <source>
        <dbReference type="EMBL" id="GBF39514.1"/>
    </source>
</evidence>